<feature type="binding site" evidence="8">
    <location>
        <begin position="624"/>
        <end position="631"/>
    </location>
    <ligand>
        <name>GTP</name>
        <dbReference type="ChEBI" id="CHEBI:37565"/>
    </ligand>
</feature>
<feature type="compositionally biased region" description="Basic and acidic residues" evidence="10">
    <location>
        <begin position="137"/>
        <end position="168"/>
    </location>
</feature>
<dbReference type="InterPro" id="IPR027417">
    <property type="entry name" value="P-loop_NTPase"/>
</dbReference>
<feature type="region of interest" description="Disordered" evidence="10">
    <location>
        <begin position="79"/>
        <end position="516"/>
    </location>
</feature>
<dbReference type="CDD" id="cd03702">
    <property type="entry name" value="IF2_mtIF2_II"/>
    <property type="match status" value="1"/>
</dbReference>
<keyword evidence="6 8" id="KW-0342">GTP-binding</keyword>
<feature type="compositionally biased region" description="Basic and acidic residues" evidence="10">
    <location>
        <begin position="467"/>
        <end position="485"/>
    </location>
</feature>
<dbReference type="InterPro" id="IPR000795">
    <property type="entry name" value="T_Tr_GTP-bd_dom"/>
</dbReference>
<dbReference type="NCBIfam" id="TIGR00231">
    <property type="entry name" value="small_GTP"/>
    <property type="match status" value="1"/>
</dbReference>
<dbReference type="Pfam" id="PF11987">
    <property type="entry name" value="IF-2"/>
    <property type="match status" value="1"/>
</dbReference>
<keyword evidence="3 8" id="KW-0396">Initiation factor</keyword>
<dbReference type="InterPro" id="IPR006847">
    <property type="entry name" value="IF2_N"/>
</dbReference>
<dbReference type="OrthoDB" id="9811804at2"/>
<evidence type="ECO:0000256" key="9">
    <source>
        <dbReference type="RuleBase" id="RU000644"/>
    </source>
</evidence>
<dbReference type="PANTHER" id="PTHR43381:SF5">
    <property type="entry name" value="TR-TYPE G DOMAIN-CONTAINING PROTEIN"/>
    <property type="match status" value="1"/>
</dbReference>
<dbReference type="Gene3D" id="1.10.10.2480">
    <property type="match status" value="1"/>
</dbReference>
<feature type="binding site" evidence="8">
    <location>
        <begin position="671"/>
        <end position="675"/>
    </location>
    <ligand>
        <name>GTP</name>
        <dbReference type="ChEBI" id="CHEBI:37565"/>
    </ligand>
</feature>
<dbReference type="GO" id="GO:0005525">
    <property type="term" value="F:GTP binding"/>
    <property type="evidence" value="ECO:0007669"/>
    <property type="project" value="UniProtKB-KW"/>
</dbReference>
<comment type="caution">
    <text evidence="8">Lacks conserved residue(s) required for the propagation of feature annotation.</text>
</comment>
<evidence type="ECO:0000313" key="12">
    <source>
        <dbReference type="EMBL" id="PWJ44627.1"/>
    </source>
</evidence>
<evidence type="ECO:0000256" key="1">
    <source>
        <dbReference type="ARBA" id="ARBA00007733"/>
    </source>
</evidence>
<dbReference type="EMBL" id="QGDO01000001">
    <property type="protein sequence ID" value="PWJ44627.1"/>
    <property type="molecule type" value="Genomic_DNA"/>
</dbReference>
<evidence type="ECO:0000256" key="6">
    <source>
        <dbReference type="ARBA" id="ARBA00023134"/>
    </source>
</evidence>
<dbReference type="CDD" id="cd03692">
    <property type="entry name" value="mtIF2_IVc"/>
    <property type="match status" value="1"/>
</dbReference>
<dbReference type="FunFam" id="2.40.30.10:FF:000054">
    <property type="entry name" value="Translation initiation factor IF-2"/>
    <property type="match status" value="1"/>
</dbReference>
<dbReference type="InterPro" id="IPR000178">
    <property type="entry name" value="TF_IF2_bacterial-like"/>
</dbReference>
<dbReference type="InterPro" id="IPR009000">
    <property type="entry name" value="Transl_B-barrel_sf"/>
</dbReference>
<dbReference type="InterPro" id="IPR053905">
    <property type="entry name" value="EF-G-like_DII"/>
</dbReference>
<dbReference type="Pfam" id="PF00009">
    <property type="entry name" value="GTP_EFTU"/>
    <property type="match status" value="1"/>
</dbReference>
<dbReference type="Pfam" id="PF22042">
    <property type="entry name" value="EF-G_D2"/>
    <property type="match status" value="1"/>
</dbReference>
<evidence type="ECO:0000256" key="2">
    <source>
        <dbReference type="ARBA" id="ARBA00020675"/>
    </source>
</evidence>
<dbReference type="FunFam" id="3.40.50.10050:FF:000001">
    <property type="entry name" value="Translation initiation factor IF-2"/>
    <property type="match status" value="1"/>
</dbReference>
<feature type="compositionally biased region" description="Basic and acidic residues" evidence="10">
    <location>
        <begin position="117"/>
        <end position="128"/>
    </location>
</feature>
<dbReference type="InterPro" id="IPR005225">
    <property type="entry name" value="Small_GTP-bd"/>
</dbReference>
<feature type="compositionally biased region" description="Basic and acidic residues" evidence="10">
    <location>
        <begin position="231"/>
        <end position="247"/>
    </location>
</feature>
<dbReference type="PANTHER" id="PTHR43381">
    <property type="entry name" value="TRANSLATION INITIATION FACTOR IF-2-RELATED"/>
    <property type="match status" value="1"/>
</dbReference>
<dbReference type="GO" id="GO:0003924">
    <property type="term" value="F:GTPase activity"/>
    <property type="evidence" value="ECO:0007669"/>
    <property type="project" value="UniProtKB-UniRule"/>
</dbReference>
<evidence type="ECO:0000259" key="11">
    <source>
        <dbReference type="PROSITE" id="PS51722"/>
    </source>
</evidence>
<dbReference type="InterPro" id="IPR023115">
    <property type="entry name" value="TIF_IF2_dom3"/>
</dbReference>
<dbReference type="Proteomes" id="UP000245535">
    <property type="component" value="Unassembled WGS sequence"/>
</dbReference>
<dbReference type="FunFam" id="2.40.30.10:FF:000008">
    <property type="entry name" value="Translation initiation factor IF-2"/>
    <property type="match status" value="1"/>
</dbReference>
<dbReference type="AlphaFoldDB" id="A0A316A4G0"/>
<keyword evidence="8" id="KW-0963">Cytoplasm</keyword>
<dbReference type="PROSITE" id="PS01176">
    <property type="entry name" value="IF2"/>
    <property type="match status" value="1"/>
</dbReference>
<reference evidence="12 13" key="1">
    <citation type="submission" date="2018-03" db="EMBL/GenBank/DDBJ databases">
        <title>Genomic Encyclopedia of Archaeal and Bacterial Type Strains, Phase II (KMG-II): from individual species to whole genera.</title>
        <authorList>
            <person name="Goeker M."/>
        </authorList>
    </citation>
    <scope>NUCLEOTIDE SEQUENCE [LARGE SCALE GENOMIC DNA]</scope>
    <source>
        <strain evidence="12 13">DSM 28229</strain>
    </source>
</reference>
<name>A0A316A4G0_SEDFL</name>
<dbReference type="SUPFAM" id="SSF52156">
    <property type="entry name" value="Initiation factor IF2/eIF5b, domain 3"/>
    <property type="match status" value="1"/>
</dbReference>
<evidence type="ECO:0000256" key="8">
    <source>
        <dbReference type="HAMAP-Rule" id="MF_00100"/>
    </source>
</evidence>
<feature type="compositionally biased region" description="Basic residues" evidence="10">
    <location>
        <begin position="504"/>
        <end position="514"/>
    </location>
</feature>
<dbReference type="RefSeq" id="WP_109616109.1">
    <property type="nucleotide sequence ID" value="NZ_QGDO01000001.1"/>
</dbReference>
<keyword evidence="13" id="KW-1185">Reference proteome</keyword>
<comment type="function">
    <text evidence="7 8 9">One of the essential components for the initiation of protein synthesis. Protects formylmethionyl-tRNA from spontaneous hydrolysis and promotes its binding to the 30S ribosomal subunits. Also involved in the hydrolysis of GTP during the formation of the 70S ribosomal complex.</text>
</comment>
<evidence type="ECO:0000313" key="13">
    <source>
        <dbReference type="Proteomes" id="UP000245535"/>
    </source>
</evidence>
<comment type="subcellular location">
    <subcellularLocation>
        <location evidence="8">Cytoplasm</location>
    </subcellularLocation>
</comment>
<dbReference type="InterPro" id="IPR015760">
    <property type="entry name" value="TIF_IF2"/>
</dbReference>
<evidence type="ECO:0000256" key="10">
    <source>
        <dbReference type="SAM" id="MobiDB-lite"/>
    </source>
</evidence>
<dbReference type="PROSITE" id="PS51722">
    <property type="entry name" value="G_TR_2"/>
    <property type="match status" value="1"/>
</dbReference>
<evidence type="ECO:0000256" key="5">
    <source>
        <dbReference type="ARBA" id="ARBA00022917"/>
    </source>
</evidence>
<evidence type="ECO:0000256" key="3">
    <source>
        <dbReference type="ARBA" id="ARBA00022540"/>
    </source>
</evidence>
<dbReference type="InterPro" id="IPR044145">
    <property type="entry name" value="IF2_II"/>
</dbReference>
<dbReference type="Gene3D" id="2.40.30.10">
    <property type="entry name" value="Translation factors"/>
    <property type="match status" value="2"/>
</dbReference>
<evidence type="ECO:0000256" key="7">
    <source>
        <dbReference type="ARBA" id="ARBA00025162"/>
    </source>
</evidence>
<feature type="compositionally biased region" description="Low complexity" evidence="10">
    <location>
        <begin position="378"/>
        <end position="388"/>
    </location>
</feature>
<comment type="similarity">
    <text evidence="1 8 9">Belongs to the TRAFAC class translation factor GTPase superfamily. Classic translation factor GTPase family. IF-2 subfamily.</text>
</comment>
<dbReference type="GO" id="GO:0003743">
    <property type="term" value="F:translation initiation factor activity"/>
    <property type="evidence" value="ECO:0007669"/>
    <property type="project" value="UniProtKB-UniRule"/>
</dbReference>
<dbReference type="NCBIfam" id="TIGR00487">
    <property type="entry name" value="IF-2"/>
    <property type="match status" value="1"/>
</dbReference>
<keyword evidence="5 8" id="KW-0648">Protein biosynthesis</keyword>
<dbReference type="Gene3D" id="3.40.50.300">
    <property type="entry name" value="P-loop containing nucleotide triphosphate hydrolases"/>
    <property type="match status" value="1"/>
</dbReference>
<dbReference type="Pfam" id="PF04760">
    <property type="entry name" value="IF2_N"/>
    <property type="match status" value="1"/>
</dbReference>
<dbReference type="FunFam" id="3.40.50.300:FF:000019">
    <property type="entry name" value="Translation initiation factor IF-2"/>
    <property type="match status" value="1"/>
</dbReference>
<dbReference type="SUPFAM" id="SSF50447">
    <property type="entry name" value="Translation proteins"/>
    <property type="match status" value="2"/>
</dbReference>
<gene>
    <name evidence="8" type="primary">infB</name>
    <name evidence="12" type="ORF">BC781_101998</name>
</gene>
<proteinExistence type="inferred from homology"/>
<keyword evidence="4 8" id="KW-0547">Nucleotide-binding</keyword>
<protein>
    <recommendedName>
        <fullName evidence="2 8">Translation initiation factor IF-2</fullName>
    </recommendedName>
</protein>
<evidence type="ECO:0000256" key="4">
    <source>
        <dbReference type="ARBA" id="ARBA00022741"/>
    </source>
</evidence>
<accession>A0A316A4G0</accession>
<feature type="compositionally biased region" description="Polar residues" evidence="10">
    <location>
        <begin position="251"/>
        <end position="261"/>
    </location>
</feature>
<dbReference type="Gene3D" id="3.40.50.10050">
    <property type="entry name" value="Translation initiation factor IF- 2, domain 3"/>
    <property type="match status" value="1"/>
</dbReference>
<feature type="compositionally biased region" description="Polar residues" evidence="10">
    <location>
        <begin position="204"/>
        <end position="230"/>
    </location>
</feature>
<dbReference type="InterPro" id="IPR036925">
    <property type="entry name" value="TIF_IF2_dom3_sf"/>
</dbReference>
<organism evidence="12 13">
    <name type="scientific">Sediminitomix flava</name>
    <dbReference type="NCBI Taxonomy" id="379075"/>
    <lineage>
        <taxon>Bacteria</taxon>
        <taxon>Pseudomonadati</taxon>
        <taxon>Bacteroidota</taxon>
        <taxon>Cytophagia</taxon>
        <taxon>Cytophagales</taxon>
        <taxon>Flammeovirgaceae</taxon>
        <taxon>Sediminitomix</taxon>
    </lineage>
</organism>
<feature type="compositionally biased region" description="Basic and acidic residues" evidence="10">
    <location>
        <begin position="190"/>
        <end position="201"/>
    </location>
</feature>
<comment type="caution">
    <text evidence="12">The sequence shown here is derived from an EMBL/GenBank/DDBJ whole genome shotgun (WGS) entry which is preliminary data.</text>
</comment>
<feature type="binding site" evidence="8">
    <location>
        <begin position="725"/>
        <end position="728"/>
    </location>
    <ligand>
        <name>GTP</name>
        <dbReference type="ChEBI" id="CHEBI:37565"/>
    </ligand>
</feature>
<dbReference type="HAMAP" id="MF_00100_B">
    <property type="entry name" value="IF_2_B"/>
    <property type="match status" value="1"/>
</dbReference>
<sequence length="1129" mass="122649">MADQKKRLGAVARELNVGKETIVQKLKDKGFDIKNSPNTRLSSEQYAILEKMYASSKADKEEAADISIGSKVQNTVISARKSGEQTSEEEKAEANKEATTPSSEEKQTSAAESNSSEEAKTAEPEKYRAIHKPKVLGKIDLDASKKSTPKKEDKVTPPSDQAKKEAAPKTEAATPKQEPKVEKTTPPAPEKPKTEAPKTETKTQQSQPKEATKETNLGSQKSSEPSSSATPKKENAAKETPKVEAKKTQTPKEATSSSESSTPKREKTEESTKSTVKQDDPKTEPKKSEATSKASEEVNKQSSAKEKEENVTVQEDDTKLETIEAKADKLQGLKVVGKIELPDTRRRKAKPVASSDASPKKDRKKKRRTKDGSDQPTGQRRQQGGDQQKSNDNRGGGNRQDNRGGGNRPDNRGGGNRPDNRGGGNRPDNRGGGARPDNRGGGARPDNRGGGNQGNQGNQQQGGGRGNDNRGKGKRKEVSAKDVKQGMKSTMARMSGGRGGNQRGAKRSKYKKDKRSQLAEQQAAAMEREMKEASILRVTEFISANELATLMNVGVNDIIASCMGLGMFISINQRLDEEQIQLIAEEFNFEVVFTSAEEEFDVELEEKDKEEDLQTRAPIVTIMGHVDHGKTSLLDYIRNANVADGEAGGITQHIGAYDVTTQSGKRIAFLDTPGHEAFTAMRARGAKLTDVAIIVIAADDNVMPQTVEAINHAQVAGVPIVFAINKIDKPGANSNKIKEELSQMNILVEDWGGKYQCYEISAKKGLGIEDLLEGVSLEAEMLELKANPEKKAVGTVVEASLDKGRGYVATMLVQAGTLSVGDVMLAGAYYGKVKAMTDHRGKRLKKVGPSTPVQVLGLNGAPQAGDKLNIMDTDREAREIATKREQILRAQSIKTTQRTTLDMIGKRIAQGSFQQLNLIIKGDVDGSVEALSDSLLKLSTDEVEVRIIHKAVGAISESDVMLAAADTETATTMIGFQVRPTPNARKLAEKEGIEIRTYSVIYDAINDVKAAMEGMLAPEIEEVVVGNVEIREVFKISKIGTIAGCFVTDGYIKRNSKIRLIREGIVIYGGENGGEINALKRFKDDVSEVKKGYECGLSLTNYNDIKIGDVIEVFEEREVKRTLADSKKS</sequence>
<feature type="compositionally biased region" description="Basic and acidic residues" evidence="10">
    <location>
        <begin position="262"/>
        <end position="331"/>
    </location>
</feature>
<dbReference type="SUPFAM" id="SSF52540">
    <property type="entry name" value="P-loop containing nucleoside triphosphate hydrolases"/>
    <property type="match status" value="1"/>
</dbReference>
<dbReference type="CDD" id="cd01887">
    <property type="entry name" value="IF2_eIF5B"/>
    <property type="match status" value="1"/>
</dbReference>
<dbReference type="GO" id="GO:0005737">
    <property type="term" value="C:cytoplasm"/>
    <property type="evidence" value="ECO:0007669"/>
    <property type="project" value="UniProtKB-SubCell"/>
</dbReference>
<feature type="compositionally biased region" description="Gly residues" evidence="10">
    <location>
        <begin position="394"/>
        <end position="466"/>
    </location>
</feature>
<feature type="domain" description="Tr-type G" evidence="11">
    <location>
        <begin position="615"/>
        <end position="785"/>
    </location>
</feature>